<evidence type="ECO:0000256" key="1">
    <source>
        <dbReference type="SAM" id="Phobius"/>
    </source>
</evidence>
<gene>
    <name evidence="2" type="ORF">BG20_I1606</name>
</gene>
<dbReference type="Proteomes" id="UP000014065">
    <property type="component" value="Unassembled WGS sequence"/>
</dbReference>
<reference evidence="2 3" key="1">
    <citation type="journal article" date="2012" name="J. Bacteriol.">
        <title>Genome Sequence of "Candidatus Nitrosoarchaeum limnia" BG20, a Low-Salinity Ammonia-Oxidizing Archaeon from the San Francisco Bay Estuary.</title>
        <authorList>
            <person name="Mosier A.C."/>
            <person name="Allen E.E."/>
            <person name="Kim M."/>
            <person name="Ferriera S."/>
            <person name="Francis C.A."/>
        </authorList>
    </citation>
    <scope>NUCLEOTIDE SEQUENCE [LARGE SCALE GENOMIC DNA]</scope>
    <source>
        <strain evidence="2 3">BG20</strain>
    </source>
</reference>
<evidence type="ECO:0000313" key="2">
    <source>
        <dbReference type="EMBL" id="EPA05178.1"/>
    </source>
</evidence>
<accession>S2E2Y6</accession>
<name>S2E2Y6_9ARCH</name>
<organism evidence="2 3">
    <name type="scientific">Candidatus Nitrosarchaeum limnium BG20</name>
    <dbReference type="NCBI Taxonomy" id="859192"/>
    <lineage>
        <taxon>Archaea</taxon>
        <taxon>Nitrososphaerota</taxon>
        <taxon>Nitrososphaeria</taxon>
        <taxon>Nitrosopumilales</taxon>
        <taxon>Nitrosopumilaceae</taxon>
        <taxon>Nitrosarchaeum</taxon>
    </lineage>
</organism>
<dbReference type="EMBL" id="AHJG01000204">
    <property type="protein sequence ID" value="EPA05178.1"/>
    <property type="molecule type" value="Genomic_DNA"/>
</dbReference>
<protein>
    <submittedName>
        <fullName evidence="2">Uncharacterized protein</fullName>
    </submittedName>
</protein>
<dbReference type="RefSeq" id="WP_238527556.1">
    <property type="nucleotide sequence ID" value="NZ_AHJG01000204.1"/>
</dbReference>
<sequence>MKKGLVIGITGISIFIIIVSIVLVSTSKSDLNETLDNTAKPEKRGNLC</sequence>
<comment type="caution">
    <text evidence="2">The sequence shown here is derived from an EMBL/GenBank/DDBJ whole genome shotgun (WGS) entry which is preliminary data.</text>
</comment>
<keyword evidence="3" id="KW-1185">Reference proteome</keyword>
<evidence type="ECO:0000313" key="3">
    <source>
        <dbReference type="Proteomes" id="UP000014065"/>
    </source>
</evidence>
<keyword evidence="1" id="KW-0812">Transmembrane</keyword>
<dbReference type="AlphaFoldDB" id="S2E2Y6"/>
<proteinExistence type="predicted"/>
<keyword evidence="1" id="KW-1133">Transmembrane helix</keyword>
<keyword evidence="1" id="KW-0472">Membrane</keyword>
<feature type="transmembrane region" description="Helical" evidence="1">
    <location>
        <begin position="6"/>
        <end position="24"/>
    </location>
</feature>